<dbReference type="Proteomes" id="UP001374535">
    <property type="component" value="Chromosome 4"/>
</dbReference>
<sequence length="161" mass="17345">MDVANETLPHDFRLEGRGNASYSVMGENFVPVPIASFISGASMEKMWAIRAIGVAGGGIRCSQSAAATTFRVWSDLGFLQSVCGFLVMDGEEDDLGIVDGLIMVACGGKQLAIRDVRQRCIVNSYVAEIGRQCCCHNDDLASVRVKMMKIGGHDIARERVG</sequence>
<keyword evidence="2" id="KW-1185">Reference proteome</keyword>
<organism evidence="1 2">
    <name type="scientific">Vigna mungo</name>
    <name type="common">Black gram</name>
    <name type="synonym">Phaseolus mungo</name>
    <dbReference type="NCBI Taxonomy" id="3915"/>
    <lineage>
        <taxon>Eukaryota</taxon>
        <taxon>Viridiplantae</taxon>
        <taxon>Streptophyta</taxon>
        <taxon>Embryophyta</taxon>
        <taxon>Tracheophyta</taxon>
        <taxon>Spermatophyta</taxon>
        <taxon>Magnoliopsida</taxon>
        <taxon>eudicotyledons</taxon>
        <taxon>Gunneridae</taxon>
        <taxon>Pentapetalae</taxon>
        <taxon>rosids</taxon>
        <taxon>fabids</taxon>
        <taxon>Fabales</taxon>
        <taxon>Fabaceae</taxon>
        <taxon>Papilionoideae</taxon>
        <taxon>50 kb inversion clade</taxon>
        <taxon>NPAAA clade</taxon>
        <taxon>indigoferoid/millettioid clade</taxon>
        <taxon>Phaseoleae</taxon>
        <taxon>Vigna</taxon>
    </lineage>
</organism>
<evidence type="ECO:0000313" key="1">
    <source>
        <dbReference type="EMBL" id="WVZ15739.1"/>
    </source>
</evidence>
<evidence type="ECO:0000313" key="2">
    <source>
        <dbReference type="Proteomes" id="UP001374535"/>
    </source>
</evidence>
<accession>A0AAQ3S4T7</accession>
<gene>
    <name evidence="1" type="ORF">V8G54_013305</name>
</gene>
<name>A0AAQ3S4T7_VIGMU</name>
<reference evidence="1 2" key="1">
    <citation type="journal article" date="2023" name="Life. Sci Alliance">
        <title>Evolutionary insights into 3D genome organization and epigenetic landscape of Vigna mungo.</title>
        <authorList>
            <person name="Junaid A."/>
            <person name="Singh B."/>
            <person name="Bhatia S."/>
        </authorList>
    </citation>
    <scope>NUCLEOTIDE SEQUENCE [LARGE SCALE GENOMIC DNA]</scope>
    <source>
        <strain evidence="1">Urdbean</strain>
    </source>
</reference>
<dbReference type="AlphaFoldDB" id="A0AAQ3S4T7"/>
<dbReference type="EMBL" id="CP144697">
    <property type="protein sequence ID" value="WVZ15739.1"/>
    <property type="molecule type" value="Genomic_DNA"/>
</dbReference>
<proteinExistence type="predicted"/>
<protein>
    <submittedName>
        <fullName evidence="1">Uncharacterized protein</fullName>
    </submittedName>
</protein>